<reference evidence="1 2" key="1">
    <citation type="submission" date="2018-11" db="EMBL/GenBank/DDBJ databases">
        <title>Complete genome sequence of Paenibacillus baekrokdamisoli strain KCTC 33723.</title>
        <authorList>
            <person name="Kang S.W."/>
            <person name="Lee K.C."/>
            <person name="Kim K.K."/>
            <person name="Kim J.S."/>
            <person name="Kim D.S."/>
            <person name="Ko S.H."/>
            <person name="Yang S.H."/>
            <person name="Lee J.S."/>
        </authorList>
    </citation>
    <scope>NUCLEOTIDE SEQUENCE [LARGE SCALE GENOMIC DNA]</scope>
    <source>
        <strain evidence="1 2">KCTC 33723</strain>
    </source>
</reference>
<dbReference type="Proteomes" id="UP000275368">
    <property type="component" value="Chromosome"/>
</dbReference>
<dbReference type="GO" id="GO:0003964">
    <property type="term" value="F:RNA-directed DNA polymerase activity"/>
    <property type="evidence" value="ECO:0007669"/>
    <property type="project" value="UniProtKB-KW"/>
</dbReference>
<keyword evidence="1" id="KW-0548">Nucleotidyltransferase</keyword>
<dbReference type="PROSITE" id="PS50878">
    <property type="entry name" value="RT_POL"/>
    <property type="match status" value="1"/>
</dbReference>
<dbReference type="EMBL" id="AP019308">
    <property type="protein sequence ID" value="BBH23924.1"/>
    <property type="molecule type" value="Genomic_DNA"/>
</dbReference>
<dbReference type="PANTHER" id="PTHR34047">
    <property type="entry name" value="NUCLEAR INTRON MATURASE 1, MITOCHONDRIAL-RELATED"/>
    <property type="match status" value="1"/>
</dbReference>
<dbReference type="Gene3D" id="3.30.70.270">
    <property type="match status" value="1"/>
</dbReference>
<dbReference type="Pfam" id="PF00078">
    <property type="entry name" value="RVT_1"/>
    <property type="match status" value="1"/>
</dbReference>
<accession>A0A3G9JLZ7</accession>
<keyword evidence="1" id="KW-0808">Transferase</keyword>
<dbReference type="SUPFAM" id="SSF56672">
    <property type="entry name" value="DNA/RNA polymerases"/>
    <property type="match status" value="1"/>
</dbReference>
<dbReference type="InterPro" id="IPR043128">
    <property type="entry name" value="Rev_trsase/Diguanyl_cyclase"/>
</dbReference>
<keyword evidence="2" id="KW-1185">Reference proteome</keyword>
<evidence type="ECO:0000313" key="2">
    <source>
        <dbReference type="Proteomes" id="UP000275368"/>
    </source>
</evidence>
<name>A0A3G9JLZ7_9BACL</name>
<sequence length="442" mass="51232">MGEQEQNNDSREGVKKQEGRKWYSLIDKIWAKPNLEEAFKEVKRNRGAAGIDQMTIKAFESKLEHHLEVLEQALKSKTYRPKPVRRVYIPKADGTQRPLGIPTVGDRVVQAAAKRILEPIFEAKFMDCSYGFRPGRSAHMALEKIRQDLDSGFRYVIDADLKSYFDTIPHEKLIGMVKETVVDGSVLELLKQFLKAGVLEGGSFQMNDHGTPQGGVISPLLANIYLHPLDQMMSERGHRLTRYADDFVICCKTHKGAERVLKSVVRLLEREMGLTVHPEKTKIVNSKREAFVFLGHEFKPGKWMTPSAKAMGKFKERVKTITRRNQTVDVKRLVKKVLNPYLRGWGRYFGTGDVRNRFRDLDAWIRRRLRSVQLRSWKKVRKLHREMRRRGWDNKELPGLRMTAWRSSHSTYAQYAMPNTWFEEIGLSSLLAIYKELHPQRG</sequence>
<dbReference type="NCBIfam" id="TIGR04416">
    <property type="entry name" value="group_II_RT_mat"/>
    <property type="match status" value="1"/>
</dbReference>
<dbReference type="InterPro" id="IPR051083">
    <property type="entry name" value="GrpII_Intron_Splice-Mob/Def"/>
</dbReference>
<evidence type="ECO:0000313" key="1">
    <source>
        <dbReference type="EMBL" id="BBH23924.1"/>
    </source>
</evidence>
<dbReference type="AlphaFoldDB" id="A0A3G9JLZ7"/>
<dbReference type="OrthoDB" id="9793236at2"/>
<dbReference type="CDD" id="cd01651">
    <property type="entry name" value="RT_G2_intron"/>
    <property type="match status" value="1"/>
</dbReference>
<dbReference type="Pfam" id="PF08388">
    <property type="entry name" value="GIIM"/>
    <property type="match status" value="1"/>
</dbReference>
<dbReference type="KEGG" id="pbk:Back11_52690"/>
<dbReference type="RefSeq" id="WP_125663774.1">
    <property type="nucleotide sequence ID" value="NZ_AP019308.1"/>
</dbReference>
<dbReference type="InterPro" id="IPR013597">
    <property type="entry name" value="Mat_intron_G2"/>
</dbReference>
<dbReference type="PANTHER" id="PTHR34047:SF8">
    <property type="entry name" value="PROTEIN YKFC"/>
    <property type="match status" value="1"/>
</dbReference>
<dbReference type="InterPro" id="IPR030931">
    <property type="entry name" value="Group_II_RT_mat"/>
</dbReference>
<gene>
    <name evidence="1" type="ORF">Back11_52690</name>
</gene>
<proteinExistence type="predicted"/>
<protein>
    <submittedName>
        <fullName evidence="1">Group II intron reverse transcriptase/maturase</fullName>
    </submittedName>
</protein>
<keyword evidence="1" id="KW-0695">RNA-directed DNA polymerase</keyword>
<organism evidence="1 2">
    <name type="scientific">Paenibacillus baekrokdamisoli</name>
    <dbReference type="NCBI Taxonomy" id="1712516"/>
    <lineage>
        <taxon>Bacteria</taxon>
        <taxon>Bacillati</taxon>
        <taxon>Bacillota</taxon>
        <taxon>Bacilli</taxon>
        <taxon>Bacillales</taxon>
        <taxon>Paenibacillaceae</taxon>
        <taxon>Paenibacillus</taxon>
    </lineage>
</organism>
<dbReference type="InterPro" id="IPR000477">
    <property type="entry name" value="RT_dom"/>
</dbReference>
<dbReference type="InterPro" id="IPR043502">
    <property type="entry name" value="DNA/RNA_pol_sf"/>
</dbReference>